<keyword evidence="1" id="KW-1185">Reference proteome</keyword>
<reference evidence="2" key="3">
    <citation type="submission" date="2025-08" db="UniProtKB">
        <authorList>
            <consortium name="RefSeq"/>
        </authorList>
    </citation>
    <scope>IDENTIFICATION</scope>
    <source>
        <strain evidence="2">CBS 342.82</strain>
    </source>
</reference>
<dbReference type="RefSeq" id="XP_033462556.1">
    <property type="nucleotide sequence ID" value="XM_033599293.1"/>
</dbReference>
<gene>
    <name evidence="2" type="ORF">K489DRAFT_160061</name>
</gene>
<reference evidence="2" key="2">
    <citation type="submission" date="2020-04" db="EMBL/GenBank/DDBJ databases">
        <authorList>
            <consortium name="NCBI Genome Project"/>
        </authorList>
    </citation>
    <scope>NUCLEOTIDE SEQUENCE</scope>
    <source>
        <strain evidence="2">CBS 342.82</strain>
    </source>
</reference>
<evidence type="ECO:0000313" key="2">
    <source>
        <dbReference type="RefSeq" id="XP_033462556.1"/>
    </source>
</evidence>
<sequence length="181" mass="20357">MTAEGSHVISDNSDNSDDGVKVRVYSGRVDHISRLPERAGRHLLKDCAVHINDKRRLCSERGPRSQYYAQLQICRPTVNAQAARRGSSVVLNSAITCGKEACSTFSHAVRSRDVNIAEKIMHNLTNHSHGFGYGGHPDAASPGKRRTARRHREIGRDFWWRVTFYEHALGYFGTPRCRVTL</sequence>
<reference evidence="2" key="1">
    <citation type="submission" date="2020-01" db="EMBL/GenBank/DDBJ databases">
        <authorList>
            <consortium name="DOE Joint Genome Institute"/>
            <person name="Haridas S."/>
            <person name="Albert R."/>
            <person name="Binder M."/>
            <person name="Bloem J."/>
            <person name="Labutti K."/>
            <person name="Salamov A."/>
            <person name="Andreopoulos B."/>
            <person name="Baker S.E."/>
            <person name="Barry K."/>
            <person name="Bills G."/>
            <person name="Bluhm B.H."/>
            <person name="Cannon C."/>
            <person name="Castanera R."/>
            <person name="Culley D.E."/>
            <person name="Daum C."/>
            <person name="Ezra D."/>
            <person name="Gonzalez J.B."/>
            <person name="Henrissat B."/>
            <person name="Kuo A."/>
            <person name="Liang C."/>
            <person name="Lipzen A."/>
            <person name="Lutzoni F."/>
            <person name="Magnuson J."/>
            <person name="Mondo S."/>
            <person name="Nolan M."/>
            <person name="Ohm R."/>
            <person name="Pangilinan J."/>
            <person name="Park H.-J."/>
            <person name="Ramirez L."/>
            <person name="Alfaro M."/>
            <person name="Sun H."/>
            <person name="Tritt A."/>
            <person name="Yoshinaga Y."/>
            <person name="Zwiers L.-H."/>
            <person name="Turgeon B.G."/>
            <person name="Goodwin S.B."/>
            <person name="Spatafora J.W."/>
            <person name="Crous P.W."/>
            <person name="Grigoriev I.V."/>
        </authorList>
    </citation>
    <scope>NUCLEOTIDE SEQUENCE</scope>
    <source>
        <strain evidence="2">CBS 342.82</strain>
    </source>
</reference>
<accession>A0A6J3MBY7</accession>
<evidence type="ECO:0000313" key="1">
    <source>
        <dbReference type="Proteomes" id="UP000504637"/>
    </source>
</evidence>
<dbReference type="Proteomes" id="UP000504637">
    <property type="component" value="Unplaced"/>
</dbReference>
<protein>
    <submittedName>
        <fullName evidence="2">Uncharacterized protein</fullName>
    </submittedName>
</protein>
<name>A0A6J3MBY7_9PEZI</name>
<proteinExistence type="predicted"/>
<dbReference type="GeneID" id="54357092"/>
<dbReference type="AlphaFoldDB" id="A0A6J3MBY7"/>
<organism evidence="2">
    <name type="scientific">Dissoconium aciculare CBS 342.82</name>
    <dbReference type="NCBI Taxonomy" id="1314786"/>
    <lineage>
        <taxon>Eukaryota</taxon>
        <taxon>Fungi</taxon>
        <taxon>Dikarya</taxon>
        <taxon>Ascomycota</taxon>
        <taxon>Pezizomycotina</taxon>
        <taxon>Dothideomycetes</taxon>
        <taxon>Dothideomycetidae</taxon>
        <taxon>Mycosphaerellales</taxon>
        <taxon>Dissoconiaceae</taxon>
        <taxon>Dissoconium</taxon>
    </lineage>
</organism>